<dbReference type="AlphaFoldDB" id="A0A8H9GP47"/>
<accession>A0A8H9GP47</accession>
<name>A0A8H9GP47_9MICO</name>
<reference evidence="1" key="2">
    <citation type="submission" date="2020-09" db="EMBL/GenBank/DDBJ databases">
        <authorList>
            <person name="Sun Q."/>
            <person name="Ohkuma M."/>
        </authorList>
    </citation>
    <scope>NUCLEOTIDE SEQUENCE</scope>
    <source>
        <strain evidence="1">JCM 3051</strain>
    </source>
</reference>
<dbReference type="EMBL" id="BMPT01000022">
    <property type="protein sequence ID" value="GGM40799.1"/>
    <property type="molecule type" value="Genomic_DNA"/>
</dbReference>
<proteinExistence type="predicted"/>
<keyword evidence="2" id="KW-1185">Reference proteome</keyword>
<evidence type="ECO:0000313" key="2">
    <source>
        <dbReference type="Proteomes" id="UP000655589"/>
    </source>
</evidence>
<dbReference type="Gene3D" id="2.40.128.290">
    <property type="entry name" value="Uncharacterised protein Atu4866, PF11512"/>
    <property type="match status" value="1"/>
</dbReference>
<dbReference type="GO" id="GO:0016810">
    <property type="term" value="F:hydrolase activity, acting on carbon-nitrogen (but not peptide) bonds"/>
    <property type="evidence" value="ECO:0007669"/>
    <property type="project" value="InterPro"/>
</dbReference>
<organism evidence="1 2">
    <name type="scientific">Promicromonospora citrea</name>
    <dbReference type="NCBI Taxonomy" id="43677"/>
    <lineage>
        <taxon>Bacteria</taxon>
        <taxon>Bacillati</taxon>
        <taxon>Actinomycetota</taxon>
        <taxon>Actinomycetes</taxon>
        <taxon>Micrococcales</taxon>
        <taxon>Promicromonosporaceae</taxon>
        <taxon>Promicromonospora</taxon>
    </lineage>
</organism>
<reference evidence="1" key="1">
    <citation type="journal article" date="2014" name="Int. J. Syst. Evol. Microbiol.">
        <title>Complete genome sequence of Corynebacterium casei LMG S-19264T (=DSM 44701T), isolated from a smear-ripened cheese.</title>
        <authorList>
            <consortium name="US DOE Joint Genome Institute (JGI-PGF)"/>
            <person name="Walter F."/>
            <person name="Albersmeier A."/>
            <person name="Kalinowski J."/>
            <person name="Ruckert C."/>
        </authorList>
    </citation>
    <scope>NUCLEOTIDE SEQUENCE</scope>
    <source>
        <strain evidence="1">JCM 3051</strain>
    </source>
</reference>
<dbReference type="InterPro" id="IPR020955">
    <property type="entry name" value="Uncharacterised_Atu4866"/>
</dbReference>
<dbReference type="Proteomes" id="UP000655589">
    <property type="component" value="Unassembled WGS sequence"/>
</dbReference>
<dbReference type="InterPro" id="IPR038646">
    <property type="entry name" value="Atu4866-like_sf"/>
</dbReference>
<evidence type="ECO:0000313" key="1">
    <source>
        <dbReference type="EMBL" id="GGM40799.1"/>
    </source>
</evidence>
<protein>
    <submittedName>
        <fullName evidence="1">Uncharacterized protein</fullName>
    </submittedName>
</protein>
<gene>
    <name evidence="1" type="ORF">GCM10010102_40380</name>
</gene>
<dbReference type="Pfam" id="PF11512">
    <property type="entry name" value="Atu4866"/>
    <property type="match status" value="1"/>
</dbReference>
<dbReference type="InterPro" id="IPR011059">
    <property type="entry name" value="Metal-dep_hydrolase_composite"/>
</dbReference>
<dbReference type="SUPFAM" id="SSF51338">
    <property type="entry name" value="Composite domain of metallo-dependent hydrolases"/>
    <property type="match status" value="1"/>
</dbReference>
<comment type="caution">
    <text evidence="1">The sequence shown here is derived from an EMBL/GenBank/DDBJ whole genome shotgun (WGS) entry which is preliminary data.</text>
</comment>
<sequence length="252" mass="26560">MPHTEAGRLRRARASWVACTQEHSCLVVPGRQRHSGGMSAPSPAPARLAVVGGRVHRAPGRVERTDLYTDGPVIVDAPAPADLTIDAGGASVVPLLVESVLAGTTPPDPDAFDLVPGNPATFAVLDGPVSADRITRMLVADPAGLRAVVVDGTVVVRDGAALRPRGTTASGAALAADDPRLGAWHDARRDMTQHLTPDGRYSETRGGVRDAYTGSFWLDGDRITYLDDTGFWAFGQYHAGVLHHAGFVLRLP</sequence>